<organism evidence="2 3">
    <name type="scientific">Jannaschia pohangensis</name>
    <dbReference type="NCBI Taxonomy" id="390807"/>
    <lineage>
        <taxon>Bacteria</taxon>
        <taxon>Pseudomonadati</taxon>
        <taxon>Pseudomonadota</taxon>
        <taxon>Alphaproteobacteria</taxon>
        <taxon>Rhodobacterales</taxon>
        <taxon>Roseobacteraceae</taxon>
        <taxon>Jannaschia</taxon>
    </lineage>
</organism>
<sequence>MSRHQFAEDWVPFRDPLLSTYPELTDGDLAEADGSTAALARTIARKQGVGPDDAQRDLHAFLDGPMPADAYADPSHDDAAVAESGAYIPEGEDALADDARFGDDGKAENPVGRKT</sequence>
<dbReference type="OrthoDB" id="7651547at2"/>
<feature type="compositionally biased region" description="Basic and acidic residues" evidence="1">
    <location>
        <begin position="97"/>
        <end position="107"/>
    </location>
</feature>
<keyword evidence="3" id="KW-1185">Reference proteome</keyword>
<reference evidence="2 3" key="1">
    <citation type="submission" date="2016-10" db="EMBL/GenBank/DDBJ databases">
        <authorList>
            <person name="de Groot N.N."/>
        </authorList>
    </citation>
    <scope>NUCLEOTIDE SEQUENCE [LARGE SCALE GENOMIC DNA]</scope>
    <source>
        <strain evidence="2 3">DSM 19073</strain>
    </source>
</reference>
<dbReference type="AlphaFoldDB" id="A0A1I3JAC3"/>
<evidence type="ECO:0000313" key="2">
    <source>
        <dbReference type="EMBL" id="SFI57212.1"/>
    </source>
</evidence>
<dbReference type="Gene3D" id="1.10.1470.10">
    <property type="entry name" value="YjbJ"/>
    <property type="match status" value="1"/>
</dbReference>
<dbReference type="EMBL" id="FORA01000001">
    <property type="protein sequence ID" value="SFI57212.1"/>
    <property type="molecule type" value="Genomic_DNA"/>
</dbReference>
<gene>
    <name evidence="2" type="ORF">SAMN04488095_1264</name>
</gene>
<evidence type="ECO:0000313" key="3">
    <source>
        <dbReference type="Proteomes" id="UP000199110"/>
    </source>
</evidence>
<dbReference type="STRING" id="390807.SAMN04488095_1264"/>
<dbReference type="Proteomes" id="UP000199110">
    <property type="component" value="Unassembled WGS sequence"/>
</dbReference>
<dbReference type="RefSeq" id="WP_092778119.1">
    <property type="nucleotide sequence ID" value="NZ_FORA01000001.1"/>
</dbReference>
<dbReference type="InterPro" id="IPR036629">
    <property type="entry name" value="YjbJ_sf"/>
</dbReference>
<evidence type="ECO:0000256" key="1">
    <source>
        <dbReference type="SAM" id="MobiDB-lite"/>
    </source>
</evidence>
<proteinExistence type="predicted"/>
<feature type="region of interest" description="Disordered" evidence="1">
    <location>
        <begin position="86"/>
        <end position="115"/>
    </location>
</feature>
<accession>A0A1I3JAC3</accession>
<protein>
    <submittedName>
        <fullName evidence="2">Uncharacterized protein</fullName>
    </submittedName>
</protein>
<name>A0A1I3JAC3_9RHOB</name>